<dbReference type="InterPro" id="IPR050624">
    <property type="entry name" value="HTH-type_Tx_Regulator"/>
</dbReference>
<dbReference type="RefSeq" id="WP_182534848.1">
    <property type="nucleotide sequence ID" value="NZ_JACJIP010000006.1"/>
</dbReference>
<dbReference type="AlphaFoldDB" id="A0A7W3XQY2"/>
<gene>
    <name evidence="4" type="ORF">FHR92_001337</name>
</gene>
<dbReference type="Proteomes" id="UP000567067">
    <property type="component" value="Unassembled WGS sequence"/>
</dbReference>
<evidence type="ECO:0000313" key="5">
    <source>
        <dbReference type="Proteomes" id="UP000567067"/>
    </source>
</evidence>
<dbReference type="PROSITE" id="PS01081">
    <property type="entry name" value="HTH_TETR_1"/>
    <property type="match status" value="1"/>
</dbReference>
<keyword evidence="1 2" id="KW-0238">DNA-binding</keyword>
<name>A0A7W3XQY2_9BACL</name>
<evidence type="ECO:0000259" key="3">
    <source>
        <dbReference type="PROSITE" id="PS50977"/>
    </source>
</evidence>
<dbReference type="GO" id="GO:0003677">
    <property type="term" value="F:DNA binding"/>
    <property type="evidence" value="ECO:0007669"/>
    <property type="project" value="UniProtKB-UniRule"/>
</dbReference>
<dbReference type="SUPFAM" id="SSF46689">
    <property type="entry name" value="Homeodomain-like"/>
    <property type="match status" value="1"/>
</dbReference>
<evidence type="ECO:0000256" key="2">
    <source>
        <dbReference type="PROSITE-ProRule" id="PRU00335"/>
    </source>
</evidence>
<keyword evidence="5" id="KW-1185">Reference proteome</keyword>
<dbReference type="PANTHER" id="PTHR43479">
    <property type="entry name" value="ACREF/ENVCD OPERON REPRESSOR-RELATED"/>
    <property type="match status" value="1"/>
</dbReference>
<dbReference type="PANTHER" id="PTHR43479:SF22">
    <property type="entry name" value="TRANSCRIPTIONAL REGULATOR, TETR FAMILY"/>
    <property type="match status" value="1"/>
</dbReference>
<proteinExistence type="predicted"/>
<reference evidence="4 5" key="1">
    <citation type="submission" date="2020-08" db="EMBL/GenBank/DDBJ databases">
        <title>Genomic Encyclopedia of Type Strains, Phase III (KMG-III): the genomes of soil and plant-associated and newly described type strains.</title>
        <authorList>
            <person name="Whitman W."/>
        </authorList>
    </citation>
    <scope>NUCLEOTIDE SEQUENCE [LARGE SCALE GENOMIC DNA]</scope>
    <source>
        <strain evidence="4 5">CECT 8693</strain>
    </source>
</reference>
<dbReference type="PROSITE" id="PS50977">
    <property type="entry name" value="HTH_TETR_2"/>
    <property type="match status" value="1"/>
</dbReference>
<accession>A0A7W3XQY2</accession>
<dbReference type="InterPro" id="IPR023772">
    <property type="entry name" value="DNA-bd_HTH_TetR-type_CS"/>
</dbReference>
<organism evidence="4 5">
    <name type="scientific">Fontibacillus solani</name>
    <dbReference type="NCBI Taxonomy" id="1572857"/>
    <lineage>
        <taxon>Bacteria</taxon>
        <taxon>Bacillati</taxon>
        <taxon>Bacillota</taxon>
        <taxon>Bacilli</taxon>
        <taxon>Bacillales</taxon>
        <taxon>Paenibacillaceae</taxon>
        <taxon>Fontibacillus</taxon>
    </lineage>
</organism>
<sequence length="301" mass="35213">MNNRKRKVLESSMLLFIEKGIQNTSIQDILNHAGISKGTFYNYFNSKNECVLAILEQARYEASLRRNEVLVGRDENDVEVLIEQITILMYVNQEKNIFSLFEAVFSSQDCELKNIVSQNRIYEIGWLSGRFIDIYGEEIRPYAFECAVLFYGMIQHLMMTWKDAHIMAFDPLKITRSVIQNVEAILKGKMDRKEIIIDDETVRILQQKIQKQEITFETVIKQLSGFIEGIKLSNGDCNKKGEEFSSYLLEELNREHPRVYVLENNLKAFHESFKDTPHLAEAKEIASRIWYLLKVQYSQKK</sequence>
<protein>
    <submittedName>
        <fullName evidence="4">AcrR family transcriptional regulator</fullName>
    </submittedName>
</protein>
<dbReference type="InterPro" id="IPR009057">
    <property type="entry name" value="Homeodomain-like_sf"/>
</dbReference>
<dbReference type="EMBL" id="JACJIP010000006">
    <property type="protein sequence ID" value="MBA9084876.1"/>
    <property type="molecule type" value="Genomic_DNA"/>
</dbReference>
<comment type="caution">
    <text evidence="4">The sequence shown here is derived from an EMBL/GenBank/DDBJ whole genome shotgun (WGS) entry which is preliminary data.</text>
</comment>
<evidence type="ECO:0000256" key="1">
    <source>
        <dbReference type="ARBA" id="ARBA00023125"/>
    </source>
</evidence>
<dbReference type="PRINTS" id="PR00455">
    <property type="entry name" value="HTHTETR"/>
</dbReference>
<feature type="domain" description="HTH tetR-type" evidence="3">
    <location>
        <begin position="2"/>
        <end position="62"/>
    </location>
</feature>
<dbReference type="Pfam" id="PF00440">
    <property type="entry name" value="TetR_N"/>
    <property type="match status" value="1"/>
</dbReference>
<feature type="DNA-binding region" description="H-T-H motif" evidence="2">
    <location>
        <begin position="25"/>
        <end position="44"/>
    </location>
</feature>
<dbReference type="Gene3D" id="1.10.357.10">
    <property type="entry name" value="Tetracycline Repressor, domain 2"/>
    <property type="match status" value="1"/>
</dbReference>
<dbReference type="InterPro" id="IPR001647">
    <property type="entry name" value="HTH_TetR"/>
</dbReference>
<evidence type="ECO:0000313" key="4">
    <source>
        <dbReference type="EMBL" id="MBA9084876.1"/>
    </source>
</evidence>